<feature type="compositionally biased region" description="Polar residues" evidence="1">
    <location>
        <begin position="70"/>
        <end position="85"/>
    </location>
</feature>
<dbReference type="Proteomes" id="UP000646548">
    <property type="component" value="Unassembled WGS sequence"/>
</dbReference>
<reference evidence="2" key="1">
    <citation type="journal article" name="BMC Genomics">
        <title>Long-read sequencing and de novo genome assembly of marine medaka (Oryzias melastigma).</title>
        <authorList>
            <person name="Liang P."/>
            <person name="Saqib H.S.A."/>
            <person name="Ni X."/>
            <person name="Shen Y."/>
        </authorList>
    </citation>
    <scope>NUCLEOTIDE SEQUENCE</scope>
    <source>
        <strain evidence="2">Bigg-433</strain>
    </source>
</reference>
<proteinExistence type="predicted"/>
<feature type="region of interest" description="Disordered" evidence="1">
    <location>
        <begin position="15"/>
        <end position="40"/>
    </location>
</feature>
<accession>A0A834F9Q5</accession>
<gene>
    <name evidence="2" type="ORF">FQA47_006428</name>
</gene>
<evidence type="ECO:0000313" key="3">
    <source>
        <dbReference type="Proteomes" id="UP000646548"/>
    </source>
</evidence>
<dbReference type="EMBL" id="WKFB01000343">
    <property type="protein sequence ID" value="KAF6726181.1"/>
    <property type="molecule type" value="Genomic_DNA"/>
</dbReference>
<organism evidence="2 3">
    <name type="scientific">Oryzias melastigma</name>
    <name type="common">Marine medaka</name>
    <dbReference type="NCBI Taxonomy" id="30732"/>
    <lineage>
        <taxon>Eukaryota</taxon>
        <taxon>Metazoa</taxon>
        <taxon>Chordata</taxon>
        <taxon>Craniata</taxon>
        <taxon>Vertebrata</taxon>
        <taxon>Euteleostomi</taxon>
        <taxon>Actinopterygii</taxon>
        <taxon>Neopterygii</taxon>
        <taxon>Teleostei</taxon>
        <taxon>Neoteleostei</taxon>
        <taxon>Acanthomorphata</taxon>
        <taxon>Ovalentaria</taxon>
        <taxon>Atherinomorphae</taxon>
        <taxon>Beloniformes</taxon>
        <taxon>Adrianichthyidae</taxon>
        <taxon>Oryziinae</taxon>
        <taxon>Oryzias</taxon>
    </lineage>
</organism>
<evidence type="ECO:0000313" key="2">
    <source>
        <dbReference type="EMBL" id="KAF6726181.1"/>
    </source>
</evidence>
<feature type="region of interest" description="Disordered" evidence="1">
    <location>
        <begin position="97"/>
        <end position="136"/>
    </location>
</feature>
<sequence>MSTPLQIHIHSICTPASHDAQRSGLPAQPKMNMQVPEEPSLQNLKGLQNLQSLQNLKGLQKDQQNERLHMQTTANPGSSRLQGSSFISNEAVCCSVMETNTPPTPVPPGDHRDTPPNGETWRPKDLKTWRPGDLET</sequence>
<feature type="compositionally biased region" description="Basic and acidic residues" evidence="1">
    <location>
        <begin position="59"/>
        <end position="69"/>
    </location>
</feature>
<dbReference type="AlphaFoldDB" id="A0A834F9Q5"/>
<feature type="compositionally biased region" description="Basic and acidic residues" evidence="1">
    <location>
        <begin position="121"/>
        <end position="136"/>
    </location>
</feature>
<comment type="caution">
    <text evidence="2">The sequence shown here is derived from an EMBL/GenBank/DDBJ whole genome shotgun (WGS) entry which is preliminary data.</text>
</comment>
<evidence type="ECO:0000256" key="1">
    <source>
        <dbReference type="SAM" id="MobiDB-lite"/>
    </source>
</evidence>
<protein>
    <submittedName>
        <fullName evidence="2">Uncharacterized protein</fullName>
    </submittedName>
</protein>
<name>A0A834F9Q5_ORYME</name>
<feature type="region of interest" description="Disordered" evidence="1">
    <location>
        <begin position="59"/>
        <end position="85"/>
    </location>
</feature>